<dbReference type="InterPro" id="IPR029044">
    <property type="entry name" value="Nucleotide-diphossugar_trans"/>
</dbReference>
<dbReference type="SUPFAM" id="SSF53448">
    <property type="entry name" value="Nucleotide-diphospho-sugar transferases"/>
    <property type="match status" value="1"/>
</dbReference>
<dbReference type="Pfam" id="PF00535">
    <property type="entry name" value="Glycos_transf_2"/>
    <property type="match status" value="1"/>
</dbReference>
<dbReference type="Gene3D" id="3.90.550.10">
    <property type="entry name" value="Spore Coat Polysaccharide Biosynthesis Protein SpsA, Chain A"/>
    <property type="match status" value="1"/>
</dbReference>
<evidence type="ECO:0000313" key="3">
    <source>
        <dbReference type="Proteomes" id="UP000406256"/>
    </source>
</evidence>
<evidence type="ECO:0000313" key="2">
    <source>
        <dbReference type="EMBL" id="VVE01343.1"/>
    </source>
</evidence>
<dbReference type="AlphaFoldDB" id="A0A5E4UPA3"/>
<dbReference type="Proteomes" id="UP000406256">
    <property type="component" value="Unassembled WGS sequence"/>
</dbReference>
<dbReference type="PANTHER" id="PTHR43179:SF10">
    <property type="entry name" value="GLYCOSYL TRANSFERASE"/>
    <property type="match status" value="1"/>
</dbReference>
<reference evidence="2 3" key="1">
    <citation type="submission" date="2019-08" db="EMBL/GenBank/DDBJ databases">
        <authorList>
            <person name="Peeters C."/>
        </authorList>
    </citation>
    <scope>NUCLEOTIDE SEQUENCE [LARGE SCALE GENOMIC DNA]</scope>
    <source>
        <strain evidence="2 3">LMG 31108</strain>
    </source>
</reference>
<dbReference type="PANTHER" id="PTHR43179">
    <property type="entry name" value="RHAMNOSYLTRANSFERASE WBBL"/>
    <property type="match status" value="1"/>
</dbReference>
<protein>
    <submittedName>
        <fullName evidence="2">Glycosyl transferase</fullName>
    </submittedName>
</protein>
<proteinExistence type="predicted"/>
<accession>A0A5E4UPA3</accession>
<keyword evidence="3" id="KW-1185">Reference proteome</keyword>
<dbReference type="EMBL" id="CABPSB010000006">
    <property type="protein sequence ID" value="VVE01343.1"/>
    <property type="molecule type" value="Genomic_DNA"/>
</dbReference>
<dbReference type="GO" id="GO:0016740">
    <property type="term" value="F:transferase activity"/>
    <property type="evidence" value="ECO:0007669"/>
    <property type="project" value="UniProtKB-KW"/>
</dbReference>
<evidence type="ECO:0000259" key="1">
    <source>
        <dbReference type="Pfam" id="PF00535"/>
    </source>
</evidence>
<organism evidence="2 3">
    <name type="scientific">Pandoraea anhela</name>
    <dbReference type="NCBI Taxonomy" id="2508295"/>
    <lineage>
        <taxon>Bacteria</taxon>
        <taxon>Pseudomonadati</taxon>
        <taxon>Pseudomonadota</taxon>
        <taxon>Betaproteobacteria</taxon>
        <taxon>Burkholderiales</taxon>
        <taxon>Burkholderiaceae</taxon>
        <taxon>Pandoraea</taxon>
    </lineage>
</organism>
<feature type="domain" description="Glycosyltransferase 2-like" evidence="1">
    <location>
        <begin position="68"/>
        <end position="251"/>
    </location>
</feature>
<sequence>MHALRGLLNLRTLASCPGPGDASVDAIKTIKTSPGKRLPLLLLMTVTNHRPQGSGGLSVSLVVYRPDARLLERTLASLAEASAELQRQRPGMSLAVSIVDNGGLAQAQVRLDALERPGISYQVISGHGNVGYGRGHNLAISQAHSDYHLVLNPDIDLAPTAFVEALAFFDRHPDTALITPRIGDEHGGIQYLCRRFPTLLDLFVRGFLPTGMRRHFRRRLARYEMRDVINEHDVVWNPPIVSGCFMLFRTNKLAELAGFDPRYFLYFEDYDLSLRTHDVGQVAYVPSVRVLHFGGGASRKGWTHVKMFGASAFKFFNRFGWKLL</sequence>
<dbReference type="InterPro" id="IPR001173">
    <property type="entry name" value="Glyco_trans_2-like"/>
</dbReference>
<gene>
    <name evidence="2" type="ORF">PAN31108_02147</name>
</gene>
<keyword evidence="2" id="KW-0808">Transferase</keyword>
<name>A0A5E4UPA3_9BURK</name>
<dbReference type="CDD" id="cd04186">
    <property type="entry name" value="GT_2_like_c"/>
    <property type="match status" value="1"/>
</dbReference>